<evidence type="ECO:0000256" key="1">
    <source>
        <dbReference type="SAM" id="MobiDB-lite"/>
    </source>
</evidence>
<dbReference type="AlphaFoldDB" id="A0A8S0PEG7"/>
<dbReference type="EMBL" id="CACTIH010000014">
    <property type="protein sequence ID" value="CAA2934452.1"/>
    <property type="molecule type" value="Genomic_DNA"/>
</dbReference>
<sequence>LLGLNKWAISLENCAQFHMWQFRQDLFLSWEKNLNESDFLRNVSSENLINFESFRGIGFSPMFALLKSTFSLPLRLPLLTRGLPSKAECSLSNSRTSGECWDEPKKLGRAESKKEREEWGFSHFWHSGLP</sequence>
<feature type="compositionally biased region" description="Basic and acidic residues" evidence="1">
    <location>
        <begin position="102"/>
        <end position="115"/>
    </location>
</feature>
<proteinExistence type="predicted"/>
<reference evidence="3 4" key="1">
    <citation type="submission" date="2019-12" db="EMBL/GenBank/DDBJ databases">
        <authorList>
            <person name="Alioto T."/>
            <person name="Alioto T."/>
            <person name="Gomez Garrido J."/>
        </authorList>
    </citation>
    <scope>NUCLEOTIDE SEQUENCE [LARGE SCALE GENOMIC DNA]</scope>
</reference>
<feature type="domain" description="Ycf2 N-terminal" evidence="2">
    <location>
        <begin position="4"/>
        <end position="54"/>
    </location>
</feature>
<organism evidence="3 4">
    <name type="scientific">Olea europaea subsp. europaea</name>
    <dbReference type="NCBI Taxonomy" id="158383"/>
    <lineage>
        <taxon>Eukaryota</taxon>
        <taxon>Viridiplantae</taxon>
        <taxon>Streptophyta</taxon>
        <taxon>Embryophyta</taxon>
        <taxon>Tracheophyta</taxon>
        <taxon>Spermatophyta</taxon>
        <taxon>Magnoliopsida</taxon>
        <taxon>eudicotyledons</taxon>
        <taxon>Gunneridae</taxon>
        <taxon>Pentapetalae</taxon>
        <taxon>asterids</taxon>
        <taxon>lamiids</taxon>
        <taxon>Lamiales</taxon>
        <taxon>Oleaceae</taxon>
        <taxon>Oleeae</taxon>
        <taxon>Olea</taxon>
    </lineage>
</organism>
<dbReference type="Proteomes" id="UP000594638">
    <property type="component" value="Unassembled WGS sequence"/>
</dbReference>
<feature type="non-terminal residue" evidence="3">
    <location>
        <position position="130"/>
    </location>
</feature>
<dbReference type="InterPro" id="IPR056777">
    <property type="entry name" value="Ycf2_N"/>
</dbReference>
<comment type="caution">
    <text evidence="3">The sequence shown here is derived from an EMBL/GenBank/DDBJ whole genome shotgun (WGS) entry which is preliminary data.</text>
</comment>
<keyword evidence="4" id="KW-1185">Reference proteome</keyword>
<accession>A0A8S0PEG7</accession>
<feature type="non-terminal residue" evidence="3">
    <location>
        <position position="1"/>
    </location>
</feature>
<dbReference type="OrthoDB" id="1896775at2759"/>
<evidence type="ECO:0000259" key="2">
    <source>
        <dbReference type="Pfam" id="PF05695"/>
    </source>
</evidence>
<feature type="region of interest" description="Disordered" evidence="1">
    <location>
        <begin position="91"/>
        <end position="115"/>
    </location>
</feature>
<evidence type="ECO:0000313" key="3">
    <source>
        <dbReference type="EMBL" id="CAA2934452.1"/>
    </source>
</evidence>
<gene>
    <name evidence="3" type="ORF">OLEA9_A112195</name>
</gene>
<dbReference type="Pfam" id="PF05695">
    <property type="entry name" value="Ycf2"/>
    <property type="match status" value="1"/>
</dbReference>
<evidence type="ECO:0000313" key="4">
    <source>
        <dbReference type="Proteomes" id="UP000594638"/>
    </source>
</evidence>
<name>A0A8S0PEG7_OLEEU</name>
<protein>
    <submittedName>
        <fullName evidence="3">Ycf2 (Chloroplast)</fullName>
    </submittedName>
</protein>